<proteinExistence type="predicted"/>
<feature type="region of interest" description="Disordered" evidence="2">
    <location>
        <begin position="27"/>
        <end position="46"/>
    </location>
</feature>
<evidence type="ECO:0000313" key="3">
    <source>
        <dbReference type="EMBL" id="ORX62194.1"/>
    </source>
</evidence>
<evidence type="ECO:0000256" key="1">
    <source>
        <dbReference type="SAM" id="Coils"/>
    </source>
</evidence>
<accession>A0A1X2GVX1</accession>
<comment type="caution">
    <text evidence="3">The sequence shown here is derived from an EMBL/GenBank/DDBJ whole genome shotgun (WGS) entry which is preliminary data.</text>
</comment>
<feature type="coiled-coil region" evidence="1">
    <location>
        <begin position="100"/>
        <end position="159"/>
    </location>
</feature>
<dbReference type="EMBL" id="MCGT01000002">
    <property type="protein sequence ID" value="ORX62194.1"/>
    <property type="molecule type" value="Genomic_DNA"/>
</dbReference>
<dbReference type="STRING" id="101127.A0A1X2GVX1"/>
<keyword evidence="1" id="KW-0175">Coiled coil</keyword>
<name>A0A1X2GVX1_9FUNG</name>
<dbReference type="Proteomes" id="UP000242146">
    <property type="component" value="Unassembled WGS sequence"/>
</dbReference>
<dbReference type="AlphaFoldDB" id="A0A1X2GVX1"/>
<evidence type="ECO:0000313" key="4">
    <source>
        <dbReference type="Proteomes" id="UP000242146"/>
    </source>
</evidence>
<gene>
    <name evidence="3" type="ORF">DM01DRAFT_1074219</name>
</gene>
<protein>
    <submittedName>
        <fullName evidence="3">Uncharacterized protein</fullName>
    </submittedName>
</protein>
<keyword evidence="4" id="KW-1185">Reference proteome</keyword>
<organism evidence="3 4">
    <name type="scientific">Hesseltinella vesiculosa</name>
    <dbReference type="NCBI Taxonomy" id="101127"/>
    <lineage>
        <taxon>Eukaryota</taxon>
        <taxon>Fungi</taxon>
        <taxon>Fungi incertae sedis</taxon>
        <taxon>Mucoromycota</taxon>
        <taxon>Mucoromycotina</taxon>
        <taxon>Mucoromycetes</taxon>
        <taxon>Mucorales</taxon>
        <taxon>Cunninghamellaceae</taxon>
        <taxon>Hesseltinella</taxon>
    </lineage>
</organism>
<reference evidence="3 4" key="1">
    <citation type="submission" date="2016-07" db="EMBL/GenBank/DDBJ databases">
        <title>Pervasive Adenine N6-methylation of Active Genes in Fungi.</title>
        <authorList>
            <consortium name="DOE Joint Genome Institute"/>
            <person name="Mondo S.J."/>
            <person name="Dannebaum R.O."/>
            <person name="Kuo R.C."/>
            <person name="Labutti K."/>
            <person name="Haridas S."/>
            <person name="Kuo A."/>
            <person name="Salamov A."/>
            <person name="Ahrendt S.R."/>
            <person name="Lipzen A."/>
            <person name="Sullivan W."/>
            <person name="Andreopoulos W.B."/>
            <person name="Clum A."/>
            <person name="Lindquist E."/>
            <person name="Daum C."/>
            <person name="Ramamoorthy G.K."/>
            <person name="Gryganskyi A."/>
            <person name="Culley D."/>
            <person name="Magnuson J.K."/>
            <person name="James T.Y."/>
            <person name="O'Malley M.A."/>
            <person name="Stajich J.E."/>
            <person name="Spatafora J.W."/>
            <person name="Visel A."/>
            <person name="Grigoriev I.V."/>
        </authorList>
    </citation>
    <scope>NUCLEOTIDE SEQUENCE [LARGE SCALE GENOMIC DNA]</scope>
    <source>
        <strain evidence="3 4">NRRL 3301</strain>
    </source>
</reference>
<evidence type="ECO:0000256" key="2">
    <source>
        <dbReference type="SAM" id="MobiDB-lite"/>
    </source>
</evidence>
<sequence length="242" mass="28497">MARFSLCLERHRDLLDTVIMVYQQQDRDGRQPAGGSHQQQQQYKQLQQQLQQLRRAMDECKRQYDMQAKKQQHEHLALKRQYQQMVLAQERSRTQHNAIVMTLKQKLDGLIKEKKKMTKRAKQDTDRHRERERQLAKQILQLERKMAKHEQAKLRLDHDLQHQRASCKRSKEDTIAVATQLQTIAWVMTTIVDANRSSLSIAHRNLLAKAIAGARARSHLIPVKKQISTSVKKSKKRASFQR</sequence>